<organism evidence="2 3">
    <name type="scientific">Aspergillus fumigatus (strain CBS 144.89 / FGSC A1163 / CEA10)</name>
    <name type="common">Neosartorya fumigata</name>
    <dbReference type="NCBI Taxonomy" id="451804"/>
    <lineage>
        <taxon>Eukaryota</taxon>
        <taxon>Fungi</taxon>
        <taxon>Dikarya</taxon>
        <taxon>Ascomycota</taxon>
        <taxon>Pezizomycotina</taxon>
        <taxon>Eurotiomycetes</taxon>
        <taxon>Eurotiomycetidae</taxon>
        <taxon>Eurotiales</taxon>
        <taxon>Aspergillaceae</taxon>
        <taxon>Aspergillus</taxon>
        <taxon>Aspergillus subgen. Fumigati</taxon>
    </lineage>
</organism>
<dbReference type="AlphaFoldDB" id="B0XM15"/>
<feature type="compositionally biased region" description="Acidic residues" evidence="1">
    <location>
        <begin position="475"/>
        <end position="491"/>
    </location>
</feature>
<evidence type="ECO:0000313" key="3">
    <source>
        <dbReference type="Proteomes" id="UP000001699"/>
    </source>
</evidence>
<feature type="compositionally biased region" description="Basic and acidic residues" evidence="1">
    <location>
        <begin position="538"/>
        <end position="550"/>
    </location>
</feature>
<reference evidence="2 3" key="1">
    <citation type="journal article" date="2008" name="PLoS Genet.">
        <title>Genomic islands in the pathogenic filamentous fungus Aspergillus fumigatus.</title>
        <authorList>
            <person name="Fedorova N.D."/>
            <person name="Khaldi N."/>
            <person name="Joardar V.S."/>
            <person name="Maiti R."/>
            <person name="Amedeo P."/>
            <person name="Anderson M.J."/>
            <person name="Crabtree J."/>
            <person name="Silva J.C."/>
            <person name="Badger J.H."/>
            <person name="Albarraq A."/>
            <person name="Angiuoli S."/>
            <person name="Bussey H."/>
            <person name="Bowyer P."/>
            <person name="Cotty P.J."/>
            <person name="Dyer P.S."/>
            <person name="Egan A."/>
            <person name="Galens K."/>
            <person name="Fraser-Liggett C.M."/>
            <person name="Haas B.J."/>
            <person name="Inman J.M."/>
            <person name="Kent R."/>
            <person name="Lemieux S."/>
            <person name="Malavazi I."/>
            <person name="Orvis J."/>
            <person name="Roemer T."/>
            <person name="Ronning C.M."/>
            <person name="Sundaram J.P."/>
            <person name="Sutton G."/>
            <person name="Turner G."/>
            <person name="Venter J.C."/>
            <person name="White O.R."/>
            <person name="Whitty B.R."/>
            <person name="Youngman P."/>
            <person name="Wolfe K.H."/>
            <person name="Goldman G.H."/>
            <person name="Wortman J.R."/>
            <person name="Jiang B."/>
            <person name="Denning D.W."/>
            <person name="Nierman W.C."/>
        </authorList>
    </citation>
    <scope>NUCLEOTIDE SEQUENCE [LARGE SCALE GENOMIC DNA]</scope>
    <source>
        <strain evidence="3">CBS 144.89 / FGSC A1163 / CEA10</strain>
    </source>
</reference>
<feature type="region of interest" description="Disordered" evidence="1">
    <location>
        <begin position="255"/>
        <end position="283"/>
    </location>
</feature>
<dbReference type="SUPFAM" id="SSF52047">
    <property type="entry name" value="RNI-like"/>
    <property type="match status" value="1"/>
</dbReference>
<gene>
    <name evidence="2" type="ORF">AFUB_001670</name>
</gene>
<keyword evidence="3" id="KW-1185">Reference proteome</keyword>
<proteinExistence type="predicted"/>
<name>B0XM15_ASPFC</name>
<evidence type="ECO:0000256" key="1">
    <source>
        <dbReference type="SAM" id="MobiDB-lite"/>
    </source>
</evidence>
<accession>B0XM15</accession>
<evidence type="ECO:0000313" key="2">
    <source>
        <dbReference type="EMBL" id="EDP55472.1"/>
    </source>
</evidence>
<evidence type="ECO:0008006" key="4">
    <source>
        <dbReference type="Google" id="ProtNLM"/>
    </source>
</evidence>
<dbReference type="VEuPathDB" id="FungiDB:AFUB_001670"/>
<dbReference type="HOGENOM" id="CLU_018351_0_0_1"/>
<dbReference type="InterPro" id="IPR032675">
    <property type="entry name" value="LRR_dom_sf"/>
</dbReference>
<sequence>MHIDPRLGSLRVPHKAQQSSFDPFFDSRTSTDACFWTGQTSVRRLPKMGKLNYSARKITGLKAGQAVSKDLKKRVTPGIGAKAAARDPNVEIDVSGKELTDEGFAEFIDDLITCMKYRDEEHPEGSAKVIELHLQGNQLTIVSLRKLSEVIKLSIADLRELGISHNNFVVCTPEEQEIWHHFLDSFKDCFLLKKVDFGNNPLGPKGIEILARVYMQSDLDFLEADADAVVGINGEGDHEGDTIADGLENLKINGKDNEATKKVSSKQSPKKSKVAQQNGSSHPTCATKKLTYAELERYACTRGLRSVPFLIISNTNLTSSCAVHLSSMLSMHRNPEQLLAFLPSGKGPILPEEAEQCKGIIWLPNDGLGPNECKLLDKAELVREYKSNDDTANDELSGDDGQNAAQRKLQKKLDIEHARLAKRVCIEALKKEGVHSNDIWRVALKMMIVSRALLLNDKDRAVEAPSEAESSGVGETDETVEEEEKEAEETVEQSPEYVFDEYELLETITAGPFHPGAKYFEINFPSLQQVQQAQQTNGHDKDVQSRETKESTPPSQPTRSGKGKSHPSSVARTSRKREWRFGLPFAFWRQIIADAVGADGILSYQQQVRIMAYAADWNAVSYELTIKGAEDHQQIWKFLETVKCITYSSLT</sequence>
<feature type="region of interest" description="Disordered" evidence="1">
    <location>
        <begin position="530"/>
        <end position="573"/>
    </location>
</feature>
<dbReference type="Gene3D" id="3.80.10.10">
    <property type="entry name" value="Ribonuclease Inhibitor"/>
    <property type="match status" value="1"/>
</dbReference>
<dbReference type="EMBL" id="DS499594">
    <property type="protein sequence ID" value="EDP55472.1"/>
    <property type="molecule type" value="Genomic_DNA"/>
</dbReference>
<feature type="compositionally biased region" description="Polar residues" evidence="1">
    <location>
        <begin position="274"/>
        <end position="283"/>
    </location>
</feature>
<feature type="region of interest" description="Disordered" evidence="1">
    <location>
        <begin position="461"/>
        <end position="493"/>
    </location>
</feature>
<dbReference type="Proteomes" id="UP000001699">
    <property type="component" value="Unassembled WGS sequence"/>
</dbReference>
<dbReference type="OrthoDB" id="9876299at2759"/>
<protein>
    <recommendedName>
        <fullName evidence="4">Leucine rich repeat protein</fullName>
    </recommendedName>
</protein>